<sequence>MPTGANKHMVEAGVTSSHLDGSTENTKATEMCTACSRPAAKHVEAGNGFGPECIWRRKEPTHSADPQQQQANAKDVTSPPEAAPDGSSPSHTVSEDEIARLQAERDKLLRQYEVNRLQQEISTLRAILGASVTLAPASQAFGATALTNITPAPPPISVQNITHQPHIQTVLHKLSTSMDLLSNILSHSTDRDDYHGHGEALDTDQWSPSSSFVKMGRDPNSGPSRPGDLTKRPALQRVGIDTDRDWLESRRARHSADEDQNDSTDSGVYRGPAVSPTSQFGGLDMATNEGQGRTGLSRAERLMRRRTLQNERVQYWNSKIIMNEKTRIRSLVHYWIEHQHAGKTDSDDERRHSYDSRGSPAVAMSNSSQFGGSMPDLHINYNLKHHHGSLRQLSGMTESTRKLGELSEIGERVEEHLMEDAKFGETSKKVKKIVHAANRKDPWAQLHNPRRLKGAEGPVSPSADHGLPAEEASRRWLPQSHQSRKRSVRSRQNDYEKHPGGGVSITTNLVEDVFVNERIPKADSRTASKVRSRSIDVFKRMPIAGQEDKTSKPKGWASLMSRAQTAKQARESDSANTTLQDVLTRKSYKTDEDIVKTPEKDTKSGLFGGFKGLLSVIGADEQEEKKPAELETDVSGFVDGVKGSVLNLRGTDEKKEKLQRGGGGDDGGKQEQSKIDTGSIFSSILGSSEQRESKDNGKDDEGGSSLWGLLGSKSDKDPAMTSQMSEKGKDGEGESSLLGLLGSKSSNDAAMMSQMSEKGGEDGEGKSSLLGLRGSKSSSDPATISQIYEKGGENDEGGSSLWGLLGSKSGKDAATISQMSEQGENAEGGSPLSGLLGSKSSNDAAVMSQMSEKKESSGLTDGIGGLFGSREDEKKKQDEEKARAVLSKWMGGKRDPAKMSQPNEQRGQKVQDEPSFWDFLGFGGSDEVAPPQWKTRPRGAPEASRKGGKPVRRGDNPVLDFFNDMFKDL</sequence>
<accession>A0A8J9YPN9</accession>
<dbReference type="AlphaFoldDB" id="A0A8J9YPN9"/>
<evidence type="ECO:0000256" key="1">
    <source>
        <dbReference type="SAM" id="MobiDB-lite"/>
    </source>
</evidence>
<feature type="region of interest" description="Disordered" evidence="1">
    <location>
        <begin position="439"/>
        <end position="503"/>
    </location>
</feature>
<feature type="compositionally biased region" description="Low complexity" evidence="1">
    <location>
        <begin position="703"/>
        <end position="712"/>
    </location>
</feature>
<feature type="compositionally biased region" description="Low complexity" evidence="1">
    <location>
        <begin position="734"/>
        <end position="746"/>
    </location>
</feature>
<organism evidence="2 3">
    <name type="scientific">Branchiostoma lanceolatum</name>
    <name type="common">Common lancelet</name>
    <name type="synonym">Amphioxus lanceolatum</name>
    <dbReference type="NCBI Taxonomy" id="7740"/>
    <lineage>
        <taxon>Eukaryota</taxon>
        <taxon>Metazoa</taxon>
        <taxon>Chordata</taxon>
        <taxon>Cephalochordata</taxon>
        <taxon>Leptocardii</taxon>
        <taxon>Amphioxiformes</taxon>
        <taxon>Branchiostomatidae</taxon>
        <taxon>Branchiostoma</taxon>
    </lineage>
</organism>
<feature type="compositionally biased region" description="Basic and acidic residues" evidence="1">
    <location>
        <begin position="689"/>
        <end position="701"/>
    </location>
</feature>
<dbReference type="EMBL" id="OV696696">
    <property type="protein sequence ID" value="CAH1240310.1"/>
    <property type="molecule type" value="Genomic_DNA"/>
</dbReference>
<keyword evidence="3" id="KW-1185">Reference proteome</keyword>
<protein>
    <submittedName>
        <fullName evidence="2">Hypp5973 protein</fullName>
    </submittedName>
</protein>
<feature type="compositionally biased region" description="Basic and acidic residues" evidence="1">
    <location>
        <begin position="340"/>
        <end position="355"/>
    </location>
</feature>
<feature type="compositionally biased region" description="Polar residues" evidence="1">
    <location>
        <begin position="675"/>
        <end position="688"/>
    </location>
</feature>
<feature type="compositionally biased region" description="Low complexity" evidence="1">
    <location>
        <begin position="828"/>
        <end position="841"/>
    </location>
</feature>
<feature type="compositionally biased region" description="Basic and acidic residues" evidence="1">
    <location>
        <begin position="869"/>
        <end position="883"/>
    </location>
</feature>
<evidence type="ECO:0000313" key="2">
    <source>
        <dbReference type="EMBL" id="CAH1240310.1"/>
    </source>
</evidence>
<proteinExistence type="predicted"/>
<name>A0A8J9YPN9_BRALA</name>
<reference evidence="2" key="1">
    <citation type="submission" date="2022-01" db="EMBL/GenBank/DDBJ databases">
        <authorList>
            <person name="Braso-Vives M."/>
        </authorList>
    </citation>
    <scope>NUCLEOTIDE SEQUENCE</scope>
</reference>
<evidence type="ECO:0000313" key="3">
    <source>
        <dbReference type="Proteomes" id="UP000838412"/>
    </source>
</evidence>
<feature type="compositionally biased region" description="Basic and acidic residues" evidence="1">
    <location>
        <begin position="240"/>
        <end position="257"/>
    </location>
</feature>
<dbReference type="OrthoDB" id="10578465at2759"/>
<gene>
    <name evidence="2" type="primary">Hypp5973</name>
    <name evidence="2" type="ORF">BLAG_LOCUS4303</name>
</gene>
<feature type="compositionally biased region" description="Basic and acidic residues" evidence="1">
    <location>
        <begin position="650"/>
        <end position="659"/>
    </location>
</feature>
<feature type="region of interest" description="Disordered" evidence="1">
    <location>
        <begin position="641"/>
        <end position="958"/>
    </location>
</feature>
<dbReference type="Proteomes" id="UP000838412">
    <property type="component" value="Chromosome 11"/>
</dbReference>
<feature type="compositionally biased region" description="Polar residues" evidence="1">
    <location>
        <begin position="14"/>
        <end position="25"/>
    </location>
</feature>
<feature type="region of interest" description="Disordered" evidence="1">
    <location>
        <begin position="340"/>
        <end position="366"/>
    </location>
</feature>
<feature type="region of interest" description="Disordered" evidence="1">
    <location>
        <begin position="195"/>
        <end position="300"/>
    </location>
</feature>
<feature type="compositionally biased region" description="Low complexity" evidence="1">
    <location>
        <begin position="797"/>
        <end position="808"/>
    </location>
</feature>
<feature type="compositionally biased region" description="Low complexity" evidence="1">
    <location>
        <begin position="766"/>
        <end position="779"/>
    </location>
</feature>
<feature type="region of interest" description="Disordered" evidence="1">
    <location>
        <begin position="1"/>
        <end position="25"/>
    </location>
</feature>
<feature type="region of interest" description="Disordered" evidence="1">
    <location>
        <begin position="59"/>
        <end position="95"/>
    </location>
</feature>